<dbReference type="PANTHER" id="PTHR10537:SF3">
    <property type="entry name" value="DNA PRIMASE LARGE SUBUNIT"/>
    <property type="match status" value="1"/>
</dbReference>
<dbReference type="GO" id="GO:0005658">
    <property type="term" value="C:alpha DNA polymerase:primase complex"/>
    <property type="evidence" value="ECO:0007669"/>
    <property type="project" value="TreeGrafter"/>
</dbReference>
<dbReference type="AlphaFoldDB" id="A0A3R6ZQN4"/>
<dbReference type="Pfam" id="PF26466">
    <property type="entry name" value="DNA_primase_lrg_N"/>
    <property type="match status" value="1"/>
</dbReference>
<organism evidence="9 10">
    <name type="scientific">Aphanomyces astaci</name>
    <name type="common">Crayfish plague agent</name>
    <dbReference type="NCBI Taxonomy" id="112090"/>
    <lineage>
        <taxon>Eukaryota</taxon>
        <taxon>Sar</taxon>
        <taxon>Stramenopiles</taxon>
        <taxon>Oomycota</taxon>
        <taxon>Saprolegniomycetes</taxon>
        <taxon>Saprolegniales</taxon>
        <taxon>Verrucalvaceae</taxon>
        <taxon>Aphanomyces</taxon>
    </lineage>
</organism>
<keyword evidence="3" id="KW-0639">Primosome</keyword>
<evidence type="ECO:0000256" key="6">
    <source>
        <dbReference type="ARBA" id="ARBA00023004"/>
    </source>
</evidence>
<evidence type="ECO:0000256" key="4">
    <source>
        <dbReference type="ARBA" id="ARBA00022705"/>
    </source>
</evidence>
<dbReference type="PANTHER" id="PTHR10537">
    <property type="entry name" value="DNA PRIMASE LARGE SUBUNIT"/>
    <property type="match status" value="1"/>
</dbReference>
<reference evidence="9 10" key="1">
    <citation type="submission" date="2018-08" db="EMBL/GenBank/DDBJ databases">
        <title>Aphanomyces genome sequencing and annotation.</title>
        <authorList>
            <person name="Minardi D."/>
            <person name="Oidtmann B."/>
            <person name="Van Der Giezen M."/>
            <person name="Studholme D.J."/>
        </authorList>
    </citation>
    <scope>NUCLEOTIDE SEQUENCE [LARGE SCALE GENOMIC DNA]</scope>
    <source>
        <strain evidence="9 10">Si</strain>
    </source>
</reference>
<evidence type="ECO:0000313" key="9">
    <source>
        <dbReference type="EMBL" id="RHY77288.1"/>
    </source>
</evidence>
<accession>A0A3R6ZQN4</accession>
<dbReference type="VEuPathDB" id="FungiDB:H257_09626"/>
<keyword evidence="2" id="KW-0004">4Fe-4S</keyword>
<dbReference type="InterPro" id="IPR007238">
    <property type="entry name" value="DNA_primase_lsu_euk/arc"/>
</dbReference>
<protein>
    <recommendedName>
        <fullName evidence="8">DNA primase large subunit C-terminal domain-containing protein</fullName>
    </recommendedName>
</protein>
<feature type="domain" description="DNA primase large subunit C-terminal" evidence="8">
    <location>
        <begin position="478"/>
        <end position="615"/>
    </location>
</feature>
<dbReference type="InterPro" id="IPR058560">
    <property type="entry name" value="DNA_primase_C"/>
</dbReference>
<dbReference type="GO" id="GO:0006269">
    <property type="term" value="P:DNA replication, synthesis of primer"/>
    <property type="evidence" value="ECO:0007669"/>
    <property type="project" value="UniProtKB-KW"/>
</dbReference>
<dbReference type="GO" id="GO:0051539">
    <property type="term" value="F:4 iron, 4 sulfur cluster binding"/>
    <property type="evidence" value="ECO:0007669"/>
    <property type="project" value="UniProtKB-KW"/>
</dbReference>
<comment type="caution">
    <text evidence="9">The sequence shown here is derived from an EMBL/GenBank/DDBJ whole genome shotgun (WGS) entry which is preliminary data.</text>
</comment>
<evidence type="ECO:0000256" key="7">
    <source>
        <dbReference type="ARBA" id="ARBA00023014"/>
    </source>
</evidence>
<dbReference type="EMBL" id="QUTB01000757">
    <property type="protein sequence ID" value="RHY77288.1"/>
    <property type="molecule type" value="Genomic_DNA"/>
</dbReference>
<name>A0A3R6ZQN4_APHAT</name>
<keyword evidence="6" id="KW-0408">Iron</keyword>
<keyword evidence="5" id="KW-0479">Metal-binding</keyword>
<sequence length="620" mass="69629">MFIRSLIKKGLRFSMMFVSATRRRVRLAGHASRSMSFFDKMFSYGGNDDVKVSSAGGSSGYQLALLGYVAGTMFPKDSLKRILTNDPGFLMGHVLVGASEYLHPRLHGDSQDAVRRVDTDTISRVLPQWQTNHQGYSHLMSLQAFAVQERGDFAAAESLAHRSMSMNNEDGSALYWRLRFAGFDVPFVLEELDRQWTAVVKDAETVPLSPLAALHAHVRLRLVSFLVSNQCAMMLSVEDALYLSAPTTPIKLDQLEDAVKRRFQLLLGASQGSLDSSAIERMEPLTDIHAHFGLRVIFAAPPEDSPSESGSREHADMCAWYINQETQLFRLRMLHSFKRNSTVATTRAIRSVLGTLNVSYDNVDGYLLVPFQDVPFLLRARSVVLHAGLCRIPFQSREAIDVLAHHARRHFASLFHIQTRACCVHVQNQDLERLWPLRSHVLAVLRDALRPAVDPRHLQLSHLPRVTSDADLRAAAPFLPLCMRYLADKLRENHHLKYDGRKQLGLFLKGVGFTVEESLVFWRQAFDPVTSVQIFDKKYAYNIRHSYGLEGSRVQYDPKTCDDVQKLPPPAAGQFHGCPFQHWDVSFLHSQLSKYGVPHAAQIAAAASPTAACLAHLHVL</sequence>
<evidence type="ECO:0000259" key="8">
    <source>
        <dbReference type="Pfam" id="PF04104"/>
    </source>
</evidence>
<dbReference type="GO" id="GO:0046872">
    <property type="term" value="F:metal ion binding"/>
    <property type="evidence" value="ECO:0007669"/>
    <property type="project" value="UniProtKB-KW"/>
</dbReference>
<proteinExistence type="predicted"/>
<evidence type="ECO:0000313" key="10">
    <source>
        <dbReference type="Proteomes" id="UP000283543"/>
    </source>
</evidence>
<dbReference type="GO" id="GO:0006270">
    <property type="term" value="P:DNA replication initiation"/>
    <property type="evidence" value="ECO:0007669"/>
    <property type="project" value="TreeGrafter"/>
</dbReference>
<evidence type="ECO:0000256" key="5">
    <source>
        <dbReference type="ARBA" id="ARBA00022723"/>
    </source>
</evidence>
<dbReference type="Gene3D" id="1.20.930.80">
    <property type="match status" value="1"/>
</dbReference>
<dbReference type="Proteomes" id="UP000283543">
    <property type="component" value="Unassembled WGS sequence"/>
</dbReference>
<dbReference type="Pfam" id="PF04104">
    <property type="entry name" value="DNA_primase_lrg"/>
    <property type="match status" value="1"/>
</dbReference>
<evidence type="ECO:0000256" key="3">
    <source>
        <dbReference type="ARBA" id="ARBA00022515"/>
    </source>
</evidence>
<gene>
    <name evidence="9" type="ORF">DYB34_006645</name>
</gene>
<keyword evidence="4" id="KW-0235">DNA replication</keyword>
<comment type="cofactor">
    <cofactor evidence="1">
        <name>[4Fe-4S] cluster</name>
        <dbReference type="ChEBI" id="CHEBI:49883"/>
    </cofactor>
</comment>
<evidence type="ECO:0000256" key="1">
    <source>
        <dbReference type="ARBA" id="ARBA00001966"/>
    </source>
</evidence>
<evidence type="ECO:0000256" key="2">
    <source>
        <dbReference type="ARBA" id="ARBA00022485"/>
    </source>
</evidence>
<keyword evidence="7" id="KW-0411">Iron-sulfur</keyword>